<dbReference type="InterPro" id="IPR003607">
    <property type="entry name" value="HD/PDEase_dom"/>
</dbReference>
<gene>
    <name evidence="15" type="primary">ileS</name>
    <name evidence="17" type="ORF">A3A05_00930</name>
</gene>
<comment type="cofactor">
    <cofactor evidence="1 15">
        <name>Zn(2+)</name>
        <dbReference type="ChEBI" id="CHEBI:29105"/>
    </cofactor>
</comment>
<comment type="domain">
    <text evidence="15">IleRS has two distinct active sites: one for aminoacylation and one for editing. The misactivated valine is translocated from the active site to the editing site, which sterically excludes the correctly activated isoleucine. The single editing site contains two valyl binding pockets, one specific for each substrate (Val-AMP or Val-tRNA(Ile)).</text>
</comment>
<dbReference type="InterPro" id="IPR029033">
    <property type="entry name" value="His_PPase_superfam"/>
</dbReference>
<evidence type="ECO:0000256" key="7">
    <source>
        <dbReference type="ARBA" id="ARBA00022723"/>
    </source>
</evidence>
<dbReference type="STRING" id="1801774.A3A05_00930"/>
<dbReference type="EC" id="6.1.1.5" evidence="15"/>
<evidence type="ECO:0000256" key="14">
    <source>
        <dbReference type="ARBA" id="ARBA00048359"/>
    </source>
</evidence>
<keyword evidence="9 15" id="KW-0862">Zinc</keyword>
<reference evidence="17 18" key="1">
    <citation type="journal article" date="2016" name="Nat. Commun.">
        <title>Thousands of microbial genomes shed light on interconnected biogeochemical processes in an aquifer system.</title>
        <authorList>
            <person name="Anantharaman K."/>
            <person name="Brown C.T."/>
            <person name="Hug L.A."/>
            <person name="Sharon I."/>
            <person name="Castelle C.J."/>
            <person name="Probst A.J."/>
            <person name="Thomas B.C."/>
            <person name="Singh A."/>
            <person name="Wilkins M.J."/>
            <person name="Karaoz U."/>
            <person name="Brodie E.L."/>
            <person name="Williams K.H."/>
            <person name="Hubbard S.S."/>
            <person name="Banfield J.F."/>
        </authorList>
    </citation>
    <scope>NUCLEOTIDE SEQUENCE [LARGE SCALE GENOMIC DNA]</scope>
</reference>
<dbReference type="CDD" id="cd07067">
    <property type="entry name" value="HP_PGM_like"/>
    <property type="match status" value="1"/>
</dbReference>
<keyword evidence="8 15" id="KW-0547">Nucleotide-binding</keyword>
<name>A0A1F6WVZ9_9BACT</name>
<dbReference type="Gene3D" id="3.90.740.10">
    <property type="entry name" value="Valyl/Leucyl/Isoleucyl-tRNA synthetase, editing domain"/>
    <property type="match status" value="1"/>
</dbReference>
<feature type="short sequence motif" description="'KMSKS' region" evidence="15">
    <location>
        <begin position="823"/>
        <end position="827"/>
    </location>
</feature>
<sequence>MTEKEKNAKSDAALREEAVLEFWQKNKIFEKSLEKSTPKGEFIFYEGPPTANAKPALHHLEARAFKDVIPRYKTMRGYHVRRKAGWDTHGLPVELQVEKQLGFKSKKEIEEYGIAKFNHECKENVWEYVDLWNKFTERIGFWVDQKNPYITYHNEYIESVWNIVKKVNDQNLLYKDYRVVPWCPRCGTALSSHELAQGYEDVKDLSVTAKFKVKGQENTYILAWTTTPWTLPGNVALAVGEDIIYVKVKAGNEILILAKERISILNEGYEILGEVKGKDLIGLEYEPLFPYFADTISESEKSKLEKAYKVYGADFVSTGDGTGVVHTAVMYGQDDFVLGTEVGLPKHHLVNLEGKFIKGTGFLEGRFVKEKDVSEDGKPGKPTLDVDIIKYLTDKNLFFSKENYQHSYPHCWRCQTALIYYARDSWYIKMSDPKIKEQLINENEKINWEPEHIRGGRFGEWLKDIKDWAISRERYWGTPLPVWACESCKKVEVIGSISDLKAKTKKSGNKYFVMRHGEADNIVLDIATSNELKLDKYHLTERGKEEVLVSARALKNKKIDLTISSPLIRTKETAEIVAKEIGFSATDIVYDKRLREVNTGDFHNKRSGEYHNFFSSTEEKFIKNPPNGENLTDLKYRVMEFLYEIEKKYQGKKILLVSHEYAIWMMFTATLGWSNKQSAEEKDQKGGDFIKTAGVEDLSFTPLPHNENYELDLHRPYIDEIPLVCAHRAGSGQACGGKLLRTKEVMDVWMDSGAMPFAQDHYPFENKKWVEGLGYPADYICEAIDQTRGWFYTLHAVGILMGRGKAYKNVICLGHLLDAKGKKMSKSLGNVVDPWVMIGKYGVDTLRLWMYSVNQPGESKNFDEKTVALLHQQVFGLLYNVLAFYELYRDKNLERNNRPKSGNILDQWILARLDELIEITTKNLDNYKLLEPVRAMRDFIGDLSTWYLRRSRERIKEGDKEALGRSPMGEAKQTLYFVLKTLAKLLAPFAPFAAEDIWLKLRNKNGHVSMDSTRHDSAESSVHLEAWPKLPFKLFSFGKSKIIEEMEIVRKIVSLGLEARQLAKIQVRQPLAKIEVKGYEFGDKYIELIKDELNVKEVIYNMSISGEVALDTKITSKLKAEGEYRDFMRELQDTRKRLGLAPGDKMAMSIETIYKKYKIIPSLQEHMLRVAAVASLICDNFSKHLSKEDIITACLLHDMGNIIKFKLDTFPDFLGPEGLEYWENTQVEFKEKYGDNEYLASLKIAQELQISDRILELIQSISFLDAPDNALGEDFAKKIPEYCDDRVSPFGVVSLEQRFMDLRKRYAHRGRSMSELETFENAVRQMEKQIFSKCRIKPEDINDETVAPVISELKNFMIK</sequence>
<dbReference type="PRINTS" id="PR00984">
    <property type="entry name" value="TRNASYNTHILE"/>
</dbReference>
<dbReference type="SUPFAM" id="SSF109604">
    <property type="entry name" value="HD-domain/PDEase-like"/>
    <property type="match status" value="1"/>
</dbReference>
<dbReference type="Pfam" id="PF00133">
    <property type="entry name" value="tRNA-synt_1"/>
    <property type="match status" value="2"/>
</dbReference>
<dbReference type="Pfam" id="PF00300">
    <property type="entry name" value="His_Phos_1"/>
    <property type="match status" value="1"/>
</dbReference>
<evidence type="ECO:0000256" key="9">
    <source>
        <dbReference type="ARBA" id="ARBA00022833"/>
    </source>
</evidence>
<dbReference type="InterPro" id="IPR013155">
    <property type="entry name" value="M/V/L/I-tRNA-synth_anticd-bd"/>
</dbReference>
<evidence type="ECO:0000256" key="11">
    <source>
        <dbReference type="ARBA" id="ARBA00022917"/>
    </source>
</evidence>
<dbReference type="InterPro" id="IPR002301">
    <property type="entry name" value="Ile-tRNA-ligase"/>
</dbReference>
<dbReference type="Proteomes" id="UP000176187">
    <property type="component" value="Unassembled WGS sequence"/>
</dbReference>
<proteinExistence type="inferred from homology"/>
<dbReference type="GO" id="GO:0008270">
    <property type="term" value="F:zinc ion binding"/>
    <property type="evidence" value="ECO:0007669"/>
    <property type="project" value="UniProtKB-UniRule"/>
</dbReference>
<keyword evidence="12 15" id="KW-0030">Aminoacyl-tRNA synthetase</keyword>
<dbReference type="InterPro" id="IPR013078">
    <property type="entry name" value="His_Pase_superF_clade-1"/>
</dbReference>
<dbReference type="Pfam" id="PF08264">
    <property type="entry name" value="Anticodon_1"/>
    <property type="match status" value="1"/>
</dbReference>
<dbReference type="GO" id="GO:0004822">
    <property type="term" value="F:isoleucine-tRNA ligase activity"/>
    <property type="evidence" value="ECO:0007669"/>
    <property type="project" value="UniProtKB-UniRule"/>
</dbReference>
<evidence type="ECO:0000256" key="6">
    <source>
        <dbReference type="ARBA" id="ARBA00022598"/>
    </source>
</evidence>
<dbReference type="GO" id="GO:0002161">
    <property type="term" value="F:aminoacyl-tRNA deacylase activity"/>
    <property type="evidence" value="ECO:0007669"/>
    <property type="project" value="InterPro"/>
</dbReference>
<evidence type="ECO:0000313" key="17">
    <source>
        <dbReference type="EMBL" id="OGI86039.1"/>
    </source>
</evidence>
<dbReference type="InterPro" id="IPR033709">
    <property type="entry name" value="Anticodon_Ile_ABEc"/>
</dbReference>
<dbReference type="GO" id="GO:0000049">
    <property type="term" value="F:tRNA binding"/>
    <property type="evidence" value="ECO:0007669"/>
    <property type="project" value="InterPro"/>
</dbReference>
<dbReference type="Gene3D" id="3.40.50.620">
    <property type="entry name" value="HUPs"/>
    <property type="match status" value="2"/>
</dbReference>
<evidence type="ECO:0000256" key="3">
    <source>
        <dbReference type="ARBA" id="ARBA00007078"/>
    </source>
</evidence>
<dbReference type="Gene3D" id="1.10.730.10">
    <property type="entry name" value="Isoleucyl-tRNA Synthetase, Domain 1"/>
    <property type="match status" value="1"/>
</dbReference>
<evidence type="ECO:0000256" key="8">
    <source>
        <dbReference type="ARBA" id="ARBA00022741"/>
    </source>
</evidence>
<comment type="similarity">
    <text evidence="3 15">Belongs to the class-I aminoacyl-tRNA synthetase family. IleS type 2 subfamily.</text>
</comment>
<comment type="subunit">
    <text evidence="4 15">Monomer.</text>
</comment>
<keyword evidence="5 15" id="KW-0963">Cytoplasm</keyword>
<evidence type="ECO:0000313" key="18">
    <source>
        <dbReference type="Proteomes" id="UP000176187"/>
    </source>
</evidence>
<evidence type="ECO:0000256" key="10">
    <source>
        <dbReference type="ARBA" id="ARBA00022840"/>
    </source>
</evidence>
<keyword evidence="7 15" id="KW-0479">Metal-binding</keyword>
<dbReference type="Pfam" id="PF19302">
    <property type="entry name" value="DUF5915"/>
    <property type="match status" value="1"/>
</dbReference>
<dbReference type="Gene3D" id="3.40.50.1240">
    <property type="entry name" value="Phosphoglycerate mutase-like"/>
    <property type="match status" value="1"/>
</dbReference>
<organism evidence="17 18">
    <name type="scientific">Candidatus Nomurabacteria bacterium RIFCSPLOWO2_01_FULL_41_12</name>
    <dbReference type="NCBI Taxonomy" id="1801774"/>
    <lineage>
        <taxon>Bacteria</taxon>
        <taxon>Candidatus Nomuraibacteriota</taxon>
    </lineage>
</organism>
<dbReference type="SUPFAM" id="SSF53254">
    <property type="entry name" value="Phosphoglycerate mutase-like"/>
    <property type="match status" value="1"/>
</dbReference>
<dbReference type="CDD" id="cd07961">
    <property type="entry name" value="Anticodon_Ia_Ile_ABEc"/>
    <property type="match status" value="1"/>
</dbReference>
<evidence type="ECO:0000256" key="4">
    <source>
        <dbReference type="ARBA" id="ARBA00011245"/>
    </source>
</evidence>
<comment type="caution">
    <text evidence="17">The sequence shown here is derived from an EMBL/GenBank/DDBJ whole genome shotgun (WGS) entry which is preliminary data.</text>
</comment>
<evidence type="ECO:0000256" key="2">
    <source>
        <dbReference type="ARBA" id="ARBA00004496"/>
    </source>
</evidence>
<dbReference type="InterPro" id="IPR009080">
    <property type="entry name" value="tRNAsynth_Ia_anticodon-bd"/>
</dbReference>
<feature type="domain" description="HD/PDEase" evidence="16">
    <location>
        <begin position="1159"/>
        <end position="1279"/>
    </location>
</feature>
<dbReference type="PANTHER" id="PTHR42780">
    <property type="entry name" value="SOLEUCYL-TRNA SYNTHETASE"/>
    <property type="match status" value="1"/>
</dbReference>
<dbReference type="SUPFAM" id="SSF50677">
    <property type="entry name" value="ValRS/IleRS/LeuRS editing domain"/>
    <property type="match status" value="1"/>
</dbReference>
<evidence type="ECO:0000256" key="5">
    <source>
        <dbReference type="ARBA" id="ARBA00022490"/>
    </source>
</evidence>
<dbReference type="InterPro" id="IPR002300">
    <property type="entry name" value="aa-tRNA-synth_Ia"/>
</dbReference>
<dbReference type="GO" id="GO:0005737">
    <property type="term" value="C:cytoplasm"/>
    <property type="evidence" value="ECO:0007669"/>
    <property type="project" value="UniProtKB-SubCell"/>
</dbReference>
<dbReference type="FunFam" id="3.40.50.620:FF:000063">
    <property type="entry name" value="Isoleucine--tRNA ligase"/>
    <property type="match status" value="1"/>
</dbReference>
<dbReference type="InterPro" id="IPR009008">
    <property type="entry name" value="Val/Leu/Ile-tRNA-synth_edit"/>
</dbReference>
<dbReference type="InterPro" id="IPR023586">
    <property type="entry name" value="Ile-tRNA-ligase_type2"/>
</dbReference>
<comment type="catalytic activity">
    <reaction evidence="14 15">
        <text>tRNA(Ile) + L-isoleucine + ATP = L-isoleucyl-tRNA(Ile) + AMP + diphosphate</text>
        <dbReference type="Rhea" id="RHEA:11060"/>
        <dbReference type="Rhea" id="RHEA-COMP:9666"/>
        <dbReference type="Rhea" id="RHEA-COMP:9695"/>
        <dbReference type="ChEBI" id="CHEBI:30616"/>
        <dbReference type="ChEBI" id="CHEBI:33019"/>
        <dbReference type="ChEBI" id="CHEBI:58045"/>
        <dbReference type="ChEBI" id="CHEBI:78442"/>
        <dbReference type="ChEBI" id="CHEBI:78528"/>
        <dbReference type="ChEBI" id="CHEBI:456215"/>
        <dbReference type="EC" id="6.1.1.5"/>
    </reaction>
</comment>
<evidence type="ECO:0000259" key="16">
    <source>
        <dbReference type="SMART" id="SM00471"/>
    </source>
</evidence>
<keyword evidence="6 15" id="KW-0436">Ligase</keyword>
<accession>A0A1F6WVZ9</accession>
<dbReference type="SUPFAM" id="SSF47323">
    <property type="entry name" value="Anticodon-binding domain of a subclass of class I aminoacyl-tRNA synthetases"/>
    <property type="match status" value="1"/>
</dbReference>
<keyword evidence="11 15" id="KW-0648">Protein biosynthesis</keyword>
<dbReference type="SUPFAM" id="SSF52374">
    <property type="entry name" value="Nucleotidylyl transferase"/>
    <property type="match status" value="1"/>
</dbReference>
<dbReference type="Gene3D" id="1.10.3210.10">
    <property type="entry name" value="Hypothetical protein af1432"/>
    <property type="match status" value="1"/>
</dbReference>
<dbReference type="SMART" id="SM00471">
    <property type="entry name" value="HDc"/>
    <property type="match status" value="1"/>
</dbReference>
<dbReference type="GO" id="GO:0006428">
    <property type="term" value="P:isoleucyl-tRNA aminoacylation"/>
    <property type="evidence" value="ECO:0007669"/>
    <property type="project" value="UniProtKB-UniRule"/>
</dbReference>
<evidence type="ECO:0000256" key="13">
    <source>
        <dbReference type="ARBA" id="ARBA00025217"/>
    </source>
</evidence>
<dbReference type="HAMAP" id="MF_02003">
    <property type="entry name" value="Ile_tRNA_synth_type2"/>
    <property type="match status" value="1"/>
</dbReference>
<dbReference type="PANTHER" id="PTHR42780:SF1">
    <property type="entry name" value="ISOLEUCINE--TRNA LIGASE, CYTOPLASMIC"/>
    <property type="match status" value="1"/>
</dbReference>
<dbReference type="EMBL" id="MFUY01000016">
    <property type="protein sequence ID" value="OGI86039.1"/>
    <property type="molecule type" value="Genomic_DNA"/>
</dbReference>
<keyword evidence="10 15" id="KW-0067">ATP-binding</keyword>
<dbReference type="InterPro" id="IPR014729">
    <property type="entry name" value="Rossmann-like_a/b/a_fold"/>
</dbReference>
<evidence type="ECO:0000256" key="15">
    <source>
        <dbReference type="HAMAP-Rule" id="MF_02003"/>
    </source>
</evidence>
<evidence type="ECO:0000256" key="1">
    <source>
        <dbReference type="ARBA" id="ARBA00001947"/>
    </source>
</evidence>
<dbReference type="GO" id="GO:0005524">
    <property type="term" value="F:ATP binding"/>
    <property type="evidence" value="ECO:0007669"/>
    <property type="project" value="UniProtKB-UniRule"/>
</dbReference>
<feature type="binding site" evidence="15">
    <location>
        <position position="826"/>
    </location>
    <ligand>
        <name>ATP</name>
        <dbReference type="ChEBI" id="CHEBI:30616"/>
    </ligand>
</feature>
<comment type="subcellular location">
    <subcellularLocation>
        <location evidence="2 15">Cytoplasm</location>
    </subcellularLocation>
</comment>
<protein>
    <recommendedName>
        <fullName evidence="15">Isoleucine--tRNA ligase</fullName>
        <ecNumber evidence="15">6.1.1.5</ecNumber>
    </recommendedName>
    <alternativeName>
        <fullName evidence="15">Isoleucyl-tRNA synthetase</fullName>
        <shortName evidence="15">IleRS</shortName>
    </alternativeName>
</protein>
<feature type="short sequence motif" description="'HIGH' region" evidence="15">
    <location>
        <begin position="49"/>
        <end position="59"/>
    </location>
</feature>
<evidence type="ECO:0000256" key="12">
    <source>
        <dbReference type="ARBA" id="ARBA00023146"/>
    </source>
</evidence>
<comment type="function">
    <text evidence="13 15">Catalyzes the attachment of isoleucine to tRNA(Ile). As IleRS can inadvertently accommodate and process structurally similar amino acids such as valine, to avoid such errors it has two additional distinct tRNA(Ile)-dependent editing activities. One activity is designated as 'pretransfer' editing and involves the hydrolysis of activated Val-AMP. The other activity is designated 'posttransfer' editing and involves deacylation of mischarged Val-tRNA(Ile).</text>
</comment>